<dbReference type="InterPro" id="IPR001357">
    <property type="entry name" value="BRCT_dom"/>
</dbReference>
<dbReference type="InterPro" id="IPR012310">
    <property type="entry name" value="DNA_ligase_ATP-dep_cent"/>
</dbReference>
<feature type="region of interest" description="Disordered" evidence="12">
    <location>
        <begin position="649"/>
        <end position="720"/>
    </location>
</feature>
<dbReference type="Proteomes" id="UP000079169">
    <property type="component" value="Unplaced"/>
</dbReference>
<dbReference type="GO" id="GO:0006303">
    <property type="term" value="P:double-strand break repair via nonhomologous end joining"/>
    <property type="evidence" value="ECO:0007669"/>
    <property type="project" value="TreeGrafter"/>
</dbReference>
<keyword evidence="4" id="KW-0436">Ligase</keyword>
<evidence type="ECO:0000256" key="9">
    <source>
        <dbReference type="ARBA" id="ARBA00023242"/>
    </source>
</evidence>
<comment type="subcellular location">
    <subcellularLocation>
        <location evidence="2">Nucleus</location>
    </subcellularLocation>
</comment>
<dbReference type="GO" id="GO:0005958">
    <property type="term" value="C:DNA-dependent protein kinase-DNA ligase 4 complex"/>
    <property type="evidence" value="ECO:0007669"/>
    <property type="project" value="TreeGrafter"/>
</dbReference>
<evidence type="ECO:0000256" key="8">
    <source>
        <dbReference type="ARBA" id="ARBA00023172"/>
    </source>
</evidence>
<dbReference type="InterPro" id="IPR012340">
    <property type="entry name" value="NA-bd_OB-fold"/>
</dbReference>
<keyword evidence="8" id="KW-0233">DNA recombination</keyword>
<feature type="compositionally biased region" description="Polar residues" evidence="12">
    <location>
        <begin position="650"/>
        <end position="690"/>
    </location>
</feature>
<dbReference type="Gene3D" id="3.40.50.10190">
    <property type="entry name" value="BRCT domain"/>
    <property type="match status" value="4"/>
</dbReference>
<dbReference type="InterPro" id="IPR036420">
    <property type="entry name" value="BRCT_dom_sf"/>
</dbReference>
<feature type="region of interest" description="Disordered" evidence="12">
    <location>
        <begin position="1032"/>
        <end position="1075"/>
    </location>
</feature>
<dbReference type="InterPro" id="IPR029710">
    <property type="entry name" value="LIG4"/>
</dbReference>
<feature type="compositionally biased region" description="Basic and acidic residues" evidence="12">
    <location>
        <begin position="1284"/>
        <end position="1311"/>
    </location>
</feature>
<keyword evidence="7" id="KW-0067">ATP-binding</keyword>
<evidence type="ECO:0000256" key="10">
    <source>
        <dbReference type="ARBA" id="ARBA00030676"/>
    </source>
</evidence>
<feature type="compositionally biased region" description="Basic and acidic residues" evidence="12">
    <location>
        <begin position="846"/>
        <end position="876"/>
    </location>
</feature>
<dbReference type="KEGG" id="dci:113469805"/>
<dbReference type="Gene3D" id="2.40.50.140">
    <property type="entry name" value="Nucleic acid-binding proteins"/>
    <property type="match status" value="3"/>
</dbReference>
<feature type="region of interest" description="Disordered" evidence="12">
    <location>
        <begin position="1271"/>
        <end position="1311"/>
    </location>
</feature>
<dbReference type="InterPro" id="IPR036599">
    <property type="entry name" value="DNA_ligase_N_sf"/>
</dbReference>
<feature type="non-terminal residue" evidence="16">
    <location>
        <position position="1"/>
    </location>
</feature>
<dbReference type="InterPro" id="IPR012308">
    <property type="entry name" value="DNA_ligase_ATP-dep_N"/>
</dbReference>
<dbReference type="PANTHER" id="PTHR45997:SF1">
    <property type="entry name" value="DNA LIGASE 4"/>
    <property type="match status" value="1"/>
</dbReference>
<evidence type="ECO:0000256" key="7">
    <source>
        <dbReference type="ARBA" id="ARBA00022840"/>
    </source>
</evidence>
<dbReference type="GO" id="GO:0032807">
    <property type="term" value="C:DNA ligase IV complex"/>
    <property type="evidence" value="ECO:0007669"/>
    <property type="project" value="TreeGrafter"/>
</dbReference>
<dbReference type="Pfam" id="PF01068">
    <property type="entry name" value="DNA_ligase_A_M"/>
    <property type="match status" value="2"/>
</dbReference>
<feature type="compositionally biased region" description="Low complexity" evidence="12">
    <location>
        <begin position="704"/>
        <end position="716"/>
    </location>
</feature>
<feature type="domain" description="BRCT" evidence="14">
    <location>
        <begin position="1204"/>
        <end position="1334"/>
    </location>
</feature>
<evidence type="ECO:0000256" key="1">
    <source>
        <dbReference type="ARBA" id="ARBA00001946"/>
    </source>
</evidence>
<evidence type="ECO:0000259" key="14">
    <source>
        <dbReference type="PROSITE" id="PS50172"/>
    </source>
</evidence>
<dbReference type="SUPFAM" id="SSF52113">
    <property type="entry name" value="BRCT domain"/>
    <property type="match status" value="2"/>
</dbReference>
<dbReference type="STRING" id="121845.A0A3Q0J994"/>
<dbReference type="PROSITE" id="PS00333">
    <property type="entry name" value="DNA_LIGASE_A2"/>
    <property type="match status" value="1"/>
</dbReference>
<dbReference type="PROSITE" id="PS50160">
    <property type="entry name" value="DNA_LIGASE_A3"/>
    <property type="match status" value="1"/>
</dbReference>
<accession>A0A3Q0J994</accession>
<evidence type="ECO:0000256" key="6">
    <source>
        <dbReference type="ARBA" id="ARBA00022741"/>
    </source>
</evidence>
<dbReference type="PaxDb" id="121845-A0A3Q0J994"/>
<proteinExistence type="inferred from homology"/>
<dbReference type="GeneID" id="113469805"/>
<evidence type="ECO:0000256" key="2">
    <source>
        <dbReference type="ARBA" id="ARBA00004123"/>
    </source>
</evidence>
<dbReference type="PROSITE" id="PS50172">
    <property type="entry name" value="BRCT"/>
    <property type="match status" value="1"/>
</dbReference>
<dbReference type="Pfam" id="PF04675">
    <property type="entry name" value="DNA_ligase_A_N"/>
    <property type="match status" value="1"/>
</dbReference>
<dbReference type="GO" id="GO:0006297">
    <property type="term" value="P:nucleotide-excision repair, DNA gap filling"/>
    <property type="evidence" value="ECO:0007669"/>
    <property type="project" value="TreeGrafter"/>
</dbReference>
<evidence type="ECO:0000256" key="12">
    <source>
        <dbReference type="SAM" id="MobiDB-lite"/>
    </source>
</evidence>
<feature type="region of interest" description="Disordered" evidence="12">
    <location>
        <begin position="825"/>
        <end position="876"/>
    </location>
</feature>
<evidence type="ECO:0000256" key="5">
    <source>
        <dbReference type="ARBA" id="ARBA00022737"/>
    </source>
</evidence>
<dbReference type="GO" id="GO:0003910">
    <property type="term" value="F:DNA ligase (ATP) activity"/>
    <property type="evidence" value="ECO:0007669"/>
    <property type="project" value="InterPro"/>
</dbReference>
<dbReference type="RefSeq" id="XP_026683528.1">
    <property type="nucleotide sequence ID" value="XM_026827727.1"/>
</dbReference>
<dbReference type="SMR" id="A0A3Q0J994"/>
<name>A0A3Q0J994_DIACI</name>
<reference evidence="16" key="1">
    <citation type="submission" date="2025-08" db="UniProtKB">
        <authorList>
            <consortium name="RefSeq"/>
        </authorList>
    </citation>
    <scope>IDENTIFICATION</scope>
</reference>
<gene>
    <name evidence="16" type="primary">LOC113469805</name>
</gene>
<keyword evidence="6" id="KW-0547">Nucleotide-binding</keyword>
<evidence type="ECO:0000313" key="15">
    <source>
        <dbReference type="Proteomes" id="UP000079169"/>
    </source>
</evidence>
<dbReference type="GO" id="GO:0003677">
    <property type="term" value="F:DNA binding"/>
    <property type="evidence" value="ECO:0007669"/>
    <property type="project" value="InterPro"/>
</dbReference>
<dbReference type="SUPFAM" id="SSF50249">
    <property type="entry name" value="Nucleic acid-binding proteins"/>
    <property type="match status" value="2"/>
</dbReference>
<sequence>GVEGELQQMLTKMSALEQKWLIRILLKSPHMGLGGSHILDAFHPDASDLYDVCHNLEKVCSMLHNPSTRLHEIEVVLFEPFRPMLSQRLDIQAIETDLRARDFYYVEPKFDGERFQLHYEDGKFKYFSRGQSRPHAKPRFLEELVDLSQKMSPHWNRTRVGQLPDRIEWTREKPDLWIAPEHSYVLQVKATEVVRSDAFKVQYCLRFPRIQAVRYDKTPGDCLTVEEFHGIRTRGQGKLCYESISMGSTLSSLGKPTRSPRKRKEATLGTEYTSVGYNYYRYCSRLQYKQLGVHVYRSQVLPALNKAIDDREEGIVVKEPDALYKPNSRKDGWYKIKPEYTEGAMVELDMLIIGGYYGKGSQRGIVSQFLLGLLDKYNDGEPNSKGSRFVSAGKVGIGLSMEELVDLSQKMSPHWNRTRVGQLPDRIEWTREKPDLWIAPEHSYVLQPNSKGPRFVSAGKVGIGLSMEELVDLSQKMSPHWNRTRVGQLPDRIEWTREKPDLWIAPEHSYVLQCNILEPLFVCLSVRLSLCLPIYRTDTWCCVVTEERNIRVRHIVSGGNYNVVRAGWLERCVARKTLLEWTPDEVLCLVGDALIEMNNKYDPYGDSYTEPLSVERLASLLNRIDQAPILTPREVEELENELYVSANKHPVSTNRNGVSANRSNESTNSSVLSANSNTSASSHGVSSNRDGVSASRKGVSANITSVPTNSSTVSTNKSAMSTNSNTLSVNIEGVFSNSSTISTNKISVSANKDPMSANRSTVSANKGAVFRGCLAYFTVSSRLSRVRFRFYGGIICDALSDRVTHVVVGRESELREMKEMLGRVGEGGRRGEEMGRALGGTGGGYREGERFEEERGGGRREGGERREEEKRGERGVGEGTREVGFVDEKWIEKCIRSGTKLACTYVLCLVGDALIEMNNKYDPYGDSYTEPLSVERLASLLNRIDQAPILTPREVEELENELYVSANCVLCLVGDALIEMNNKYDPYGDSYTEPLSVERLASLLNRIDQAPILTPREVEELENELYVSANKHPVSTNRNGVSANRSNESTNSSVLSANSNTSASSHGVSFNRDGVSANREGVSANITSVATNSSTVSTNKSAMFTNSNTLSVNIEGVSSNSSTVSANKGAVFRGCLAYFTVSSRLSRVRFRFYGGIICDALSDRVTHVVVGRESELIDCPLTDKFSVSANKDPMSANRSTVSANKGAVFRGCLAYFTVSSRLSRVRFRFNGGIICDALSDRVTHVVVGRESEVREMEMLGRVGEGARRGEEMGRALGGTGGGFREGERFEEERGGGERREEEKRGERGVGEGTREVGFVDEKWIEKCIRSGTKLACTYS</sequence>
<keyword evidence="5" id="KW-0677">Repeat</keyword>
<dbReference type="InterPro" id="IPR016059">
    <property type="entry name" value="DNA_ligase_ATP-dep_CS"/>
</dbReference>
<keyword evidence="9" id="KW-0539">Nucleus</keyword>
<organism evidence="15 16">
    <name type="scientific">Diaphorina citri</name>
    <name type="common">Asian citrus psyllid</name>
    <dbReference type="NCBI Taxonomy" id="121845"/>
    <lineage>
        <taxon>Eukaryota</taxon>
        <taxon>Metazoa</taxon>
        <taxon>Ecdysozoa</taxon>
        <taxon>Arthropoda</taxon>
        <taxon>Hexapoda</taxon>
        <taxon>Insecta</taxon>
        <taxon>Pterygota</taxon>
        <taxon>Neoptera</taxon>
        <taxon>Paraneoptera</taxon>
        <taxon>Hemiptera</taxon>
        <taxon>Sternorrhyncha</taxon>
        <taxon>Psylloidea</taxon>
        <taxon>Psyllidae</taxon>
        <taxon>Diaphorininae</taxon>
        <taxon>Diaphorina</taxon>
    </lineage>
</organism>
<feature type="compositionally biased region" description="Basic and acidic residues" evidence="12">
    <location>
        <begin position="825"/>
        <end position="835"/>
    </location>
</feature>
<feature type="domain" description="ATP-dependent DNA ligase family profile" evidence="13">
    <location>
        <begin position="298"/>
        <end position="375"/>
    </location>
</feature>
<keyword evidence="15" id="KW-1185">Reference proteome</keyword>
<dbReference type="Gene3D" id="3.30.470.30">
    <property type="entry name" value="DNA ligase/mRNA capping enzyme"/>
    <property type="match status" value="1"/>
</dbReference>
<evidence type="ECO:0000256" key="4">
    <source>
        <dbReference type="ARBA" id="ARBA00022598"/>
    </source>
</evidence>
<feature type="compositionally biased region" description="Polar residues" evidence="12">
    <location>
        <begin position="1033"/>
        <end position="1068"/>
    </location>
</feature>
<dbReference type="GO" id="GO:0006310">
    <property type="term" value="P:DNA recombination"/>
    <property type="evidence" value="ECO:0007669"/>
    <property type="project" value="UniProtKB-KW"/>
</dbReference>
<protein>
    <recommendedName>
        <fullName evidence="11">DNA ligase IV</fullName>
    </recommendedName>
    <alternativeName>
        <fullName evidence="10">Polydeoxyribonucleotide synthase [ATP] 4</fullName>
    </alternativeName>
</protein>
<comment type="similarity">
    <text evidence="3">Belongs to the ATP-dependent DNA ligase family.</text>
</comment>
<evidence type="ECO:0000256" key="3">
    <source>
        <dbReference type="ARBA" id="ARBA00007572"/>
    </source>
</evidence>
<comment type="cofactor">
    <cofactor evidence="1">
        <name>Mg(2+)</name>
        <dbReference type="ChEBI" id="CHEBI:18420"/>
    </cofactor>
</comment>
<dbReference type="GO" id="GO:0005524">
    <property type="term" value="F:ATP binding"/>
    <property type="evidence" value="ECO:0007669"/>
    <property type="project" value="UniProtKB-KW"/>
</dbReference>
<dbReference type="SUPFAM" id="SSF56091">
    <property type="entry name" value="DNA ligase/mRNA capping enzyme, catalytic domain"/>
    <property type="match status" value="2"/>
</dbReference>
<dbReference type="PANTHER" id="PTHR45997">
    <property type="entry name" value="DNA LIGASE 4"/>
    <property type="match status" value="1"/>
</dbReference>
<evidence type="ECO:0000259" key="13">
    <source>
        <dbReference type="PROSITE" id="PS50160"/>
    </source>
</evidence>
<dbReference type="Gene3D" id="1.10.3260.10">
    <property type="entry name" value="DNA ligase, ATP-dependent, N-terminal domain"/>
    <property type="match status" value="1"/>
</dbReference>
<evidence type="ECO:0000256" key="11">
    <source>
        <dbReference type="ARBA" id="ARBA00031942"/>
    </source>
</evidence>
<evidence type="ECO:0000313" key="16">
    <source>
        <dbReference type="RefSeq" id="XP_026683528.1"/>
    </source>
</evidence>